<dbReference type="eggNOG" id="ENOG502SMAB">
    <property type="taxonomic scope" value="Eukaryota"/>
</dbReference>
<dbReference type="InterPro" id="IPR036047">
    <property type="entry name" value="F-box-like_dom_sf"/>
</dbReference>
<feature type="non-terminal residue" evidence="2">
    <location>
        <position position="601"/>
    </location>
</feature>
<evidence type="ECO:0000313" key="2">
    <source>
        <dbReference type="EMBL" id="EFI94376.1"/>
    </source>
</evidence>
<evidence type="ECO:0000256" key="1">
    <source>
        <dbReference type="SAM" id="MobiDB-lite"/>
    </source>
</evidence>
<evidence type="ECO:0008006" key="4">
    <source>
        <dbReference type="Google" id="ProtNLM"/>
    </source>
</evidence>
<feature type="compositionally biased region" description="Polar residues" evidence="1">
    <location>
        <begin position="391"/>
        <end position="410"/>
    </location>
</feature>
<gene>
    <name evidence="2" type="ORF">SCHCODRAFT_111284</name>
</gene>
<organism evidence="3">
    <name type="scientific">Schizophyllum commune (strain H4-8 / FGSC 9210)</name>
    <name type="common">Split gill fungus</name>
    <dbReference type="NCBI Taxonomy" id="578458"/>
    <lineage>
        <taxon>Eukaryota</taxon>
        <taxon>Fungi</taxon>
        <taxon>Dikarya</taxon>
        <taxon>Basidiomycota</taxon>
        <taxon>Agaricomycotina</taxon>
        <taxon>Agaricomycetes</taxon>
        <taxon>Agaricomycetidae</taxon>
        <taxon>Agaricales</taxon>
        <taxon>Schizophyllaceae</taxon>
        <taxon>Schizophyllum</taxon>
    </lineage>
</organism>
<keyword evidence="3" id="KW-1185">Reference proteome</keyword>
<dbReference type="STRING" id="578458.D8QBL9"/>
<dbReference type="OrthoDB" id="3034442at2759"/>
<dbReference type="GeneID" id="9592239"/>
<feature type="compositionally biased region" description="Low complexity" evidence="1">
    <location>
        <begin position="411"/>
        <end position="435"/>
    </location>
</feature>
<dbReference type="RefSeq" id="XP_003029279.1">
    <property type="nucleotide sequence ID" value="XM_003029233.1"/>
</dbReference>
<sequence>MSLIDLDDDVVLKIFSFLQIPEILALRQVMFLARKVTCRRFYLASCLRIVWTDFCISEILTPGYPFPDVSLENLPPHDLEHLVRRAHGLATRWRTNTFNPRMIGSVQMGTGTAPSAVRFLPGYDGRWLLTISKGIWSIATLWRVDARTGLRKACEWSPRRALIDGFAVNRKPGCAYAAVALSLRFQQDDRQVVQLLRLSEEGEDARLEEVLADPLETNFRPTLLDGDILALSDDLTSTIILNWKLGVYATLEQPHEEDSLLTHDNGVLVELARRSILVVRARSIHLFPAPELRPRDKEPLTYRPYASHSFGWVDGVAVQTFRRRGVTAHPLSILIRSECDDPWTTDAHGLDLYTISPNPAAAESDDEGGDYSVTYPTAPYPGSASARLASPTPSAPAQNPATQGATQSPDTELPLAESPPAEPPSSQSPTSPTQTIAPHSAPRIPAVHNYPARPPSPAPFLFPPVHTERFHSSRGALRCTDLVMGPCGTAVWVQPPDYASAGLMFGNDDGRSMQNNVPSLNSHEAMMAGAFEGPLRGEGWEDGDGMKGGMGLPGVEGTPLTRHGRVLLQNPSNDWTSLDYDEVLGRIAFGSSGGYVKVVQL</sequence>
<dbReference type="HOGENOM" id="CLU_027585_0_0_1"/>
<protein>
    <recommendedName>
        <fullName evidence="4">F-box domain-containing protein</fullName>
    </recommendedName>
</protein>
<dbReference type="VEuPathDB" id="FungiDB:SCHCODRAFT_02549003"/>
<dbReference type="Proteomes" id="UP000007431">
    <property type="component" value="Unassembled WGS sequence"/>
</dbReference>
<evidence type="ECO:0000313" key="3">
    <source>
        <dbReference type="Proteomes" id="UP000007431"/>
    </source>
</evidence>
<reference evidence="2 3" key="1">
    <citation type="journal article" date="2010" name="Nat. Biotechnol.">
        <title>Genome sequence of the model mushroom Schizophyllum commune.</title>
        <authorList>
            <person name="Ohm R.A."/>
            <person name="de Jong J.F."/>
            <person name="Lugones L.G."/>
            <person name="Aerts A."/>
            <person name="Kothe E."/>
            <person name="Stajich J.E."/>
            <person name="de Vries R.P."/>
            <person name="Record E."/>
            <person name="Levasseur A."/>
            <person name="Baker S.E."/>
            <person name="Bartholomew K.A."/>
            <person name="Coutinho P.M."/>
            <person name="Erdmann S."/>
            <person name="Fowler T.J."/>
            <person name="Gathman A.C."/>
            <person name="Lombard V."/>
            <person name="Henrissat B."/>
            <person name="Knabe N."/>
            <person name="Kuees U."/>
            <person name="Lilly W.W."/>
            <person name="Lindquist E."/>
            <person name="Lucas S."/>
            <person name="Magnuson J.K."/>
            <person name="Piumi F."/>
            <person name="Raudaskoski M."/>
            <person name="Salamov A."/>
            <person name="Schmutz J."/>
            <person name="Schwarze F.W.M.R."/>
            <person name="vanKuyk P.A."/>
            <person name="Horton J.S."/>
            <person name="Grigoriev I.V."/>
            <person name="Woesten H.A.B."/>
        </authorList>
    </citation>
    <scope>NUCLEOTIDE SEQUENCE [LARGE SCALE GENOMIC DNA]</scope>
    <source>
        <strain evidence="3">H4-8 / FGSC 9210</strain>
    </source>
</reference>
<dbReference type="KEGG" id="scm:SCHCO_02549003"/>
<dbReference type="AlphaFoldDB" id="D8QBL9"/>
<name>D8QBL9_SCHCM</name>
<dbReference type="OMA" id="FQYNRCL"/>
<proteinExistence type="predicted"/>
<accession>D8QBL9</accession>
<dbReference type="InParanoid" id="D8QBL9"/>
<feature type="region of interest" description="Disordered" evidence="1">
    <location>
        <begin position="358"/>
        <end position="439"/>
    </location>
</feature>
<dbReference type="EMBL" id="GL377309">
    <property type="protein sequence ID" value="EFI94376.1"/>
    <property type="molecule type" value="Genomic_DNA"/>
</dbReference>
<dbReference type="SUPFAM" id="SSF81383">
    <property type="entry name" value="F-box domain"/>
    <property type="match status" value="1"/>
</dbReference>